<evidence type="ECO:0000313" key="1">
    <source>
        <dbReference type="EMBL" id="QHS90259.1"/>
    </source>
</evidence>
<sequence length="31" mass="3727">MLKKDDCVKVLPDGDEETPDRIDEQDWLFIY</sequence>
<accession>A0A6C0BF93</accession>
<reference evidence="1" key="1">
    <citation type="journal article" date="2020" name="Nature">
        <title>Giant virus diversity and host interactions through global metagenomics.</title>
        <authorList>
            <person name="Schulz F."/>
            <person name="Roux S."/>
            <person name="Paez-Espino D."/>
            <person name="Jungbluth S."/>
            <person name="Walsh D.A."/>
            <person name="Denef V.J."/>
            <person name="McMahon K.D."/>
            <person name="Konstantinidis K.T."/>
            <person name="Eloe-Fadrosh E.A."/>
            <person name="Kyrpides N.C."/>
            <person name="Woyke T."/>
        </authorList>
    </citation>
    <scope>NUCLEOTIDE SEQUENCE</scope>
    <source>
        <strain evidence="1">GVMAG-M-3300010160-60</strain>
    </source>
</reference>
<protein>
    <submittedName>
        <fullName evidence="1">Uncharacterized protein</fullName>
    </submittedName>
</protein>
<organism evidence="1">
    <name type="scientific">viral metagenome</name>
    <dbReference type="NCBI Taxonomy" id="1070528"/>
    <lineage>
        <taxon>unclassified sequences</taxon>
        <taxon>metagenomes</taxon>
        <taxon>organismal metagenomes</taxon>
    </lineage>
</organism>
<proteinExistence type="predicted"/>
<dbReference type="EMBL" id="MN739131">
    <property type="protein sequence ID" value="QHS90259.1"/>
    <property type="molecule type" value="Genomic_DNA"/>
</dbReference>
<name>A0A6C0BF93_9ZZZZ</name>
<dbReference type="AlphaFoldDB" id="A0A6C0BF93"/>